<evidence type="ECO:0000256" key="5">
    <source>
        <dbReference type="ARBA" id="ARBA00023015"/>
    </source>
</evidence>
<name>A0A1W1IBV3_9LACT</name>
<evidence type="ECO:0000256" key="1">
    <source>
        <dbReference type="ARBA" id="ARBA00008798"/>
    </source>
</evidence>
<dbReference type="GO" id="GO:0006352">
    <property type="term" value="P:DNA-templated transcription initiation"/>
    <property type="evidence" value="ECO:0007669"/>
    <property type="project" value="InterPro"/>
</dbReference>
<dbReference type="PROSITE" id="PS50044">
    <property type="entry name" value="SIGMA54_3"/>
    <property type="match status" value="1"/>
</dbReference>
<evidence type="ECO:0000256" key="8">
    <source>
        <dbReference type="ARBA" id="ARBA00023163"/>
    </source>
</evidence>
<feature type="domain" description="RNA polymerase sigma factor 54 core-binding" evidence="10">
    <location>
        <begin position="78"/>
        <end position="266"/>
    </location>
</feature>
<accession>A0A1W1IBV3</accession>
<dbReference type="InterPro" id="IPR038709">
    <property type="entry name" value="RpoN_core-bd_sf"/>
</dbReference>
<dbReference type="Pfam" id="PF00309">
    <property type="entry name" value="Sigma54_AID"/>
    <property type="match status" value="1"/>
</dbReference>
<keyword evidence="4" id="KW-0548">Nucleotidyltransferase</keyword>
<reference evidence="12" key="1">
    <citation type="submission" date="2016-04" db="EMBL/GenBank/DDBJ databases">
        <authorList>
            <person name="Strepis N."/>
        </authorList>
    </citation>
    <scope>NUCLEOTIDE SEQUENCE [LARGE SCALE GENOMIC DNA]</scope>
</reference>
<keyword evidence="7" id="KW-0238">DNA-binding</keyword>
<dbReference type="InterPro" id="IPR007046">
    <property type="entry name" value="RNA_pol_sigma_54_core-bd"/>
</dbReference>
<evidence type="ECO:0000256" key="7">
    <source>
        <dbReference type="ARBA" id="ARBA00023125"/>
    </source>
</evidence>
<evidence type="ECO:0000256" key="3">
    <source>
        <dbReference type="ARBA" id="ARBA00022679"/>
    </source>
</evidence>
<keyword evidence="3" id="KW-0808">Transferase</keyword>
<feature type="domain" description="RNA polymerase sigma factor 54 DNA-binding" evidence="9">
    <location>
        <begin position="280"/>
        <end position="441"/>
    </location>
</feature>
<keyword evidence="2" id="KW-0240">DNA-directed RNA polymerase</keyword>
<dbReference type="Pfam" id="PF04552">
    <property type="entry name" value="Sigma54_DBD"/>
    <property type="match status" value="1"/>
</dbReference>
<dbReference type="PIRSF" id="PIRSF000774">
    <property type="entry name" value="RpoN"/>
    <property type="match status" value="1"/>
</dbReference>
<dbReference type="PRINTS" id="PR00045">
    <property type="entry name" value="SIGMA54FCT"/>
</dbReference>
<proteinExistence type="inferred from homology"/>
<dbReference type="PROSITE" id="PS00717">
    <property type="entry name" value="SIGMA54_1"/>
    <property type="match status" value="1"/>
</dbReference>
<dbReference type="EMBL" id="FWEY01000001">
    <property type="protein sequence ID" value="SLM50527.1"/>
    <property type="molecule type" value="Genomic_DNA"/>
</dbReference>
<dbReference type="STRING" id="43064.SAMN04488086_102206"/>
<dbReference type="PANTHER" id="PTHR32248:SF4">
    <property type="entry name" value="RNA POLYMERASE SIGMA-54 FACTOR"/>
    <property type="match status" value="1"/>
</dbReference>
<protein>
    <submittedName>
        <fullName evidence="11">Rna polymerase sigma factor 54</fullName>
    </submittedName>
</protein>
<comment type="similarity">
    <text evidence="1">Belongs to the sigma-54 factor family.</text>
</comment>
<keyword evidence="5" id="KW-0805">Transcription regulation</keyword>
<dbReference type="InterPro" id="IPR007634">
    <property type="entry name" value="RNA_pol_sigma_54_DNA-bd"/>
</dbReference>
<dbReference type="RefSeq" id="WP_177208520.1">
    <property type="nucleotide sequence ID" value="NZ_FONM01000002.1"/>
</dbReference>
<organism evidence="11 12">
    <name type="scientific">Trichococcus pasteurii</name>
    <dbReference type="NCBI Taxonomy" id="43064"/>
    <lineage>
        <taxon>Bacteria</taxon>
        <taxon>Bacillati</taxon>
        <taxon>Bacillota</taxon>
        <taxon>Bacilli</taxon>
        <taxon>Lactobacillales</taxon>
        <taxon>Carnobacteriaceae</taxon>
        <taxon>Trichococcus</taxon>
    </lineage>
</organism>
<dbReference type="PANTHER" id="PTHR32248">
    <property type="entry name" value="RNA POLYMERASE SIGMA-54 FACTOR"/>
    <property type="match status" value="1"/>
</dbReference>
<dbReference type="Pfam" id="PF04963">
    <property type="entry name" value="Sigma54_CBD"/>
    <property type="match status" value="1"/>
</dbReference>
<keyword evidence="12" id="KW-1185">Reference proteome</keyword>
<evidence type="ECO:0000313" key="12">
    <source>
        <dbReference type="Proteomes" id="UP000195985"/>
    </source>
</evidence>
<dbReference type="GO" id="GO:0003677">
    <property type="term" value="F:DNA binding"/>
    <property type="evidence" value="ECO:0007669"/>
    <property type="project" value="UniProtKB-KW"/>
</dbReference>
<dbReference type="Gene3D" id="1.10.10.60">
    <property type="entry name" value="Homeodomain-like"/>
    <property type="match status" value="1"/>
</dbReference>
<dbReference type="GO" id="GO:0001216">
    <property type="term" value="F:DNA-binding transcription activator activity"/>
    <property type="evidence" value="ECO:0007669"/>
    <property type="project" value="InterPro"/>
</dbReference>
<keyword evidence="8" id="KW-0804">Transcription</keyword>
<evidence type="ECO:0000259" key="9">
    <source>
        <dbReference type="Pfam" id="PF04552"/>
    </source>
</evidence>
<dbReference type="NCBIfam" id="TIGR02395">
    <property type="entry name" value="rpoN_sigma"/>
    <property type="match status" value="1"/>
</dbReference>
<dbReference type="GO" id="GO:0016779">
    <property type="term" value="F:nucleotidyltransferase activity"/>
    <property type="evidence" value="ECO:0007669"/>
    <property type="project" value="UniProtKB-KW"/>
</dbReference>
<dbReference type="Gene3D" id="1.10.10.1330">
    <property type="entry name" value="RNA polymerase sigma-54 factor, core-binding domain"/>
    <property type="match status" value="1"/>
</dbReference>
<evidence type="ECO:0000256" key="4">
    <source>
        <dbReference type="ARBA" id="ARBA00022695"/>
    </source>
</evidence>
<dbReference type="Proteomes" id="UP000195985">
    <property type="component" value="Unassembled WGS sequence"/>
</dbReference>
<dbReference type="AlphaFoldDB" id="A0A1W1IBV3"/>
<dbReference type="GO" id="GO:0000428">
    <property type="term" value="C:DNA-directed RNA polymerase complex"/>
    <property type="evidence" value="ECO:0007669"/>
    <property type="project" value="UniProtKB-KW"/>
</dbReference>
<evidence type="ECO:0000259" key="10">
    <source>
        <dbReference type="Pfam" id="PF04963"/>
    </source>
</evidence>
<evidence type="ECO:0000256" key="6">
    <source>
        <dbReference type="ARBA" id="ARBA00023082"/>
    </source>
</evidence>
<dbReference type="InterPro" id="IPR000394">
    <property type="entry name" value="RNA_pol_sigma_54"/>
</dbReference>
<gene>
    <name evidence="11" type="ORF">TPAS_199</name>
</gene>
<dbReference type="PROSITE" id="PS00718">
    <property type="entry name" value="SIGMA54_2"/>
    <property type="match status" value="1"/>
</dbReference>
<sequence length="442" mass="50830">MMAKQEFQLKQTQQQSVRMTQQMRQALHILQMPMSELSAYIEDKALGNPLMDIKKRASDTGAVAVSNVYTADNQTPWYERMESKNQSLYDFLHEQIYLNMKNTPLRQLVLFLIRYVTDDGYLDIKLEEAAEATSAGEAEMLDALTLLQQLDPPGVGARDLQEFLMLQTERDEQSPPLAYYILENYFKELSTYRLESIMDAEEIDHDELIEIITYMSKLKTKLQWEATFEETVFVEPDIYVAIAEDNTLDVSFNQSGLPSVAFNEDYYSELLALADKDMKRYLEEKKKEISWIQQCVLQRTQNVIKITEAILQLQADYFLEKASSMKPMAMKNIAKLTDLSISTVSRVVNDKYMATPKGIFELRFFFRSGFMKEDDGDQVAISSIVIETEIKNIIGREEKAKPVSDQVIADHFTAQGIDISRRTVAKYRMGLGIPSSSKRKRT</sequence>
<dbReference type="GO" id="GO:0016987">
    <property type="term" value="F:sigma factor activity"/>
    <property type="evidence" value="ECO:0007669"/>
    <property type="project" value="UniProtKB-KW"/>
</dbReference>
<evidence type="ECO:0000256" key="2">
    <source>
        <dbReference type="ARBA" id="ARBA00022478"/>
    </source>
</evidence>
<evidence type="ECO:0000313" key="11">
    <source>
        <dbReference type="EMBL" id="SLM50527.1"/>
    </source>
</evidence>
<keyword evidence="6" id="KW-0731">Sigma factor</keyword>